<feature type="repeat" description="ANK" evidence="7">
    <location>
        <begin position="403"/>
        <end position="424"/>
    </location>
</feature>
<evidence type="ECO:0000259" key="10">
    <source>
        <dbReference type="Pfam" id="PF13962"/>
    </source>
</evidence>
<dbReference type="PROSITE" id="PS50297">
    <property type="entry name" value="ANK_REP_REGION"/>
    <property type="match status" value="2"/>
</dbReference>
<evidence type="ECO:0000256" key="9">
    <source>
        <dbReference type="SAM" id="Phobius"/>
    </source>
</evidence>
<evidence type="ECO:0000256" key="6">
    <source>
        <dbReference type="ARBA" id="ARBA00023136"/>
    </source>
</evidence>
<proteinExistence type="predicted"/>
<feature type="transmembrane region" description="Helical" evidence="9">
    <location>
        <begin position="502"/>
        <end position="524"/>
    </location>
</feature>
<reference evidence="11" key="1">
    <citation type="journal article" date="2019" name="BMC Genomics">
        <title>A new reference genome for Sorghum bicolor reveals high levels of sequence similarity between sweet and grain genotypes: implications for the genetics of sugar metabolism.</title>
        <authorList>
            <person name="Cooper E.A."/>
            <person name="Brenton Z.W."/>
            <person name="Flinn B.S."/>
            <person name="Jenkins J."/>
            <person name="Shu S."/>
            <person name="Flowers D."/>
            <person name="Luo F."/>
            <person name="Wang Y."/>
            <person name="Xia P."/>
            <person name="Barry K."/>
            <person name="Daum C."/>
            <person name="Lipzen A."/>
            <person name="Yoshinaga Y."/>
            <person name="Schmutz J."/>
            <person name="Saski C."/>
            <person name="Vermerris W."/>
            <person name="Kresovich S."/>
        </authorList>
    </citation>
    <scope>NUCLEOTIDE SEQUENCE</scope>
</reference>
<keyword evidence="2 9" id="KW-0812">Transmembrane</keyword>
<feature type="transmembrane region" description="Helical" evidence="9">
    <location>
        <begin position="678"/>
        <end position="701"/>
    </location>
</feature>
<dbReference type="EMBL" id="CM027683">
    <property type="protein sequence ID" value="KAG0532853.1"/>
    <property type="molecule type" value="Genomic_DNA"/>
</dbReference>
<feature type="domain" description="PGG" evidence="10">
    <location>
        <begin position="497"/>
        <end position="627"/>
    </location>
</feature>
<evidence type="ECO:0000256" key="2">
    <source>
        <dbReference type="ARBA" id="ARBA00022692"/>
    </source>
</evidence>
<keyword evidence="5 7" id="KW-0040">ANK repeat</keyword>
<gene>
    <name evidence="11" type="ORF">BDA96_04G141700</name>
</gene>
<dbReference type="Gene3D" id="1.25.40.20">
    <property type="entry name" value="Ankyrin repeat-containing domain"/>
    <property type="match status" value="3"/>
</dbReference>
<evidence type="ECO:0000256" key="1">
    <source>
        <dbReference type="ARBA" id="ARBA00004141"/>
    </source>
</evidence>
<evidence type="ECO:0000256" key="8">
    <source>
        <dbReference type="SAM" id="MobiDB-lite"/>
    </source>
</evidence>
<feature type="transmembrane region" description="Helical" evidence="9">
    <location>
        <begin position="602"/>
        <end position="629"/>
    </location>
</feature>
<keyword evidence="3" id="KW-0677">Repeat</keyword>
<comment type="subcellular location">
    <subcellularLocation>
        <location evidence="1">Membrane</location>
        <topology evidence="1">Multi-pass membrane protein</topology>
    </subcellularLocation>
</comment>
<dbReference type="PANTHER" id="PTHR24186:SF50">
    <property type="entry name" value="ANKYRIN REPEAT-CONTAINING PROTEIN ITN1-LIKE ISOFORM X1"/>
    <property type="match status" value="1"/>
</dbReference>
<dbReference type="Proteomes" id="UP000807115">
    <property type="component" value="Chromosome 4"/>
</dbReference>
<evidence type="ECO:0000256" key="5">
    <source>
        <dbReference type="ARBA" id="ARBA00023043"/>
    </source>
</evidence>
<feature type="region of interest" description="Disordered" evidence="8">
    <location>
        <begin position="531"/>
        <end position="552"/>
    </location>
</feature>
<dbReference type="SUPFAM" id="SSF48403">
    <property type="entry name" value="Ankyrin repeat"/>
    <property type="match status" value="2"/>
</dbReference>
<dbReference type="AlphaFoldDB" id="A0A921R2Q9"/>
<protein>
    <recommendedName>
        <fullName evidence="10">PGG domain-containing protein</fullName>
    </recommendedName>
</protein>
<evidence type="ECO:0000313" key="12">
    <source>
        <dbReference type="Proteomes" id="UP000807115"/>
    </source>
</evidence>
<keyword evidence="6 9" id="KW-0472">Membrane</keyword>
<dbReference type="Pfam" id="PF13857">
    <property type="entry name" value="Ank_5"/>
    <property type="match status" value="1"/>
</dbReference>
<accession>A0A921R2Q9</accession>
<evidence type="ECO:0000313" key="11">
    <source>
        <dbReference type="EMBL" id="KAG0532853.1"/>
    </source>
</evidence>
<evidence type="ECO:0000256" key="4">
    <source>
        <dbReference type="ARBA" id="ARBA00022989"/>
    </source>
</evidence>
<evidence type="ECO:0000256" key="7">
    <source>
        <dbReference type="PROSITE-ProRule" id="PRU00023"/>
    </source>
</evidence>
<feature type="transmembrane region" description="Helical" evidence="9">
    <location>
        <begin position="635"/>
        <end position="666"/>
    </location>
</feature>
<dbReference type="SMART" id="SM00248">
    <property type="entry name" value="ANK"/>
    <property type="match status" value="8"/>
</dbReference>
<dbReference type="GO" id="GO:0016020">
    <property type="term" value="C:membrane"/>
    <property type="evidence" value="ECO:0007669"/>
    <property type="project" value="UniProtKB-SubCell"/>
</dbReference>
<dbReference type="PANTHER" id="PTHR24186">
    <property type="entry name" value="PROTEIN PHOSPHATASE 1 REGULATORY SUBUNIT"/>
    <property type="match status" value="1"/>
</dbReference>
<name>A0A921R2Q9_SORBI</name>
<keyword evidence="4 9" id="KW-1133">Transmembrane helix</keyword>
<dbReference type="Pfam" id="PF12796">
    <property type="entry name" value="Ank_2"/>
    <property type="match status" value="2"/>
</dbReference>
<evidence type="ECO:0000256" key="3">
    <source>
        <dbReference type="ARBA" id="ARBA00022737"/>
    </source>
</evidence>
<organism evidence="11 12">
    <name type="scientific">Sorghum bicolor</name>
    <name type="common">Sorghum</name>
    <name type="synonym">Sorghum vulgare</name>
    <dbReference type="NCBI Taxonomy" id="4558"/>
    <lineage>
        <taxon>Eukaryota</taxon>
        <taxon>Viridiplantae</taxon>
        <taxon>Streptophyta</taxon>
        <taxon>Embryophyta</taxon>
        <taxon>Tracheophyta</taxon>
        <taxon>Spermatophyta</taxon>
        <taxon>Magnoliopsida</taxon>
        <taxon>Liliopsida</taxon>
        <taxon>Poales</taxon>
        <taxon>Poaceae</taxon>
        <taxon>PACMAD clade</taxon>
        <taxon>Panicoideae</taxon>
        <taxon>Andropogonodae</taxon>
        <taxon>Andropogoneae</taxon>
        <taxon>Sorghinae</taxon>
        <taxon>Sorghum</taxon>
    </lineage>
</organism>
<feature type="transmembrane region" description="Helical" evidence="9">
    <location>
        <begin position="334"/>
        <end position="357"/>
    </location>
</feature>
<dbReference type="PROSITE" id="PS50088">
    <property type="entry name" value="ANK_REPEAT"/>
    <property type="match status" value="2"/>
</dbReference>
<feature type="transmembrane region" description="Helical" evidence="9">
    <location>
        <begin position="569"/>
        <end position="590"/>
    </location>
</feature>
<comment type="caution">
    <text evidence="11">The sequence shown here is derived from an EMBL/GenBank/DDBJ whole genome shotgun (WGS) entry which is preliminary data.</text>
</comment>
<dbReference type="InterPro" id="IPR002110">
    <property type="entry name" value="Ankyrin_rpt"/>
</dbReference>
<feature type="repeat" description="ANK" evidence="7">
    <location>
        <begin position="119"/>
        <end position="141"/>
    </location>
</feature>
<dbReference type="Pfam" id="PF13962">
    <property type="entry name" value="PGG"/>
    <property type="match status" value="1"/>
</dbReference>
<sequence>MEPSNSPALNHERVQDLTVVRRPELLRAASSGDLLLLEQFLNKQDGGSARLAGALARDVVDIHVEEDAAAAALSMPAAATDGASALHVVAASGDAQGYLDLARLVCCKAPELLLACDGNGDTPLHCAVRAGNAEMASLLIQEANGCVERKTMLRMTNKRGETALHEAVRFRHDTGLRMVKALMSHDKELARMVARDGTSPLYLAVSLHHSAIAFELLSQDKELSYSGPLGQNALHPAVLRSKKMTQELLKRNKDLTKQRDLSGSTPTHFAASADDPSLEFFLYVFVERTLEFYSLGIYFAPANWLTRFYSFLNLPLYQLVQADPSSAFQRDNDGLFPVHVAASAGNLVAVIILLILCPGCSGLRDSLGRTFLHVAVEKRSHNIVKFVRMRPEFDSILNIQDSQGNTALHLAILEGHLCIFQTLMMNPHVRLNLPNHDGKTPMDLAESRAPPGFYFGMHAQRRILGTLTFVNAQNGNSRRDRFKEKLVPKLDKAEESKKITEFAQIVGICSVLVATATFAVVFQLPGGLRTDDNDNSPHDNAPSQSPSPAPGHPIGTPIMAGKYAFDGFILANTLAFSCSTIATFSLVYCGMAAVDIEKRIKLVSISIALLNGAARSFCAAFAFALYLLLSPVEPATAIATATMTALVLLDAVRFLWLLFVDTVIVLTRGRGAAPLLKLTTAFIANMVYLFWPYIIIFSLLGGHNNSALHSS</sequence>
<dbReference type="InterPro" id="IPR026961">
    <property type="entry name" value="PGG_dom"/>
</dbReference>
<dbReference type="InterPro" id="IPR036770">
    <property type="entry name" value="Ankyrin_rpt-contain_sf"/>
</dbReference>
<reference evidence="11" key="2">
    <citation type="submission" date="2020-10" db="EMBL/GenBank/DDBJ databases">
        <authorList>
            <person name="Cooper E.A."/>
            <person name="Brenton Z.W."/>
            <person name="Flinn B.S."/>
            <person name="Jenkins J."/>
            <person name="Shu S."/>
            <person name="Flowers D."/>
            <person name="Luo F."/>
            <person name="Wang Y."/>
            <person name="Xia P."/>
            <person name="Barry K."/>
            <person name="Daum C."/>
            <person name="Lipzen A."/>
            <person name="Yoshinaga Y."/>
            <person name="Schmutz J."/>
            <person name="Saski C."/>
            <person name="Vermerris W."/>
            <person name="Kresovich S."/>
        </authorList>
    </citation>
    <scope>NUCLEOTIDE SEQUENCE</scope>
</reference>